<sequence>MAANSSTSKDEISQNEAQFSSFMQEVKAIEKRDAVLTPKQQIDRLLRPGSTYFNLNPFEVIQVPPEMPPEEIRKKFRRLSILVHPDKNVDDRERAQKAFEILSNAMKDIEDEEKRKSILAIIQEAKEKNEFLLEEKRKKRKKEGLSTEIDEDDPEKFKETLYKTTVKLFADYEIRRRELAERDAVLRKREREEEIAAEEKAKKQKEWEKEWEKSRDDRVESWRDFTQGGKKKKAKTKNRMAFKPPKPKLEQR</sequence>
<dbReference type="PANTHER" id="PTHR15606">
    <property type="entry name" value="DNAJ HOMOLOG SUBFAMILY C MEMBER 8/LIPOPOLYSACCHARIDE SPECIFIC RESPONSE-7-RELATED"/>
    <property type="match status" value="1"/>
</dbReference>
<dbReference type="Pfam" id="PF00226">
    <property type="entry name" value="DnaJ"/>
    <property type="match status" value="1"/>
</dbReference>
<dbReference type="OrthoDB" id="342454at2759"/>
<proteinExistence type="predicted"/>
<evidence type="ECO:0000256" key="1">
    <source>
        <dbReference type="SAM" id="Coils"/>
    </source>
</evidence>
<evidence type="ECO:0000259" key="3">
    <source>
        <dbReference type="PROSITE" id="PS50076"/>
    </source>
</evidence>
<keyword evidence="1" id="KW-0175">Coiled coil</keyword>
<protein>
    <submittedName>
        <fullName evidence="5">DnaJ homolog subfamily C member 8-like</fullName>
    </submittedName>
</protein>
<dbReference type="Gene3D" id="1.10.287.110">
    <property type="entry name" value="DnaJ domain"/>
    <property type="match status" value="1"/>
</dbReference>
<dbReference type="OMA" id="EIVNKAW"/>
<feature type="compositionally biased region" description="Basic residues" evidence="2">
    <location>
        <begin position="229"/>
        <end position="240"/>
    </location>
</feature>
<dbReference type="Proteomes" id="UP000694845">
    <property type="component" value="Unplaced"/>
</dbReference>
<dbReference type="InterPro" id="IPR001623">
    <property type="entry name" value="DnaJ_domain"/>
</dbReference>
<dbReference type="InterPro" id="IPR036869">
    <property type="entry name" value="J_dom_sf"/>
</dbReference>
<dbReference type="PROSITE" id="PS50076">
    <property type="entry name" value="DNAJ_2"/>
    <property type="match status" value="1"/>
</dbReference>
<dbReference type="CDD" id="cd06257">
    <property type="entry name" value="DnaJ"/>
    <property type="match status" value="1"/>
</dbReference>
<feature type="coiled-coil region" evidence="1">
    <location>
        <begin position="92"/>
        <end position="142"/>
    </location>
</feature>
<dbReference type="GO" id="GO:0005634">
    <property type="term" value="C:nucleus"/>
    <property type="evidence" value="ECO:0007669"/>
    <property type="project" value="TreeGrafter"/>
</dbReference>
<dbReference type="AlphaFoldDB" id="A0A8B7ZPI8"/>
<dbReference type="RefSeq" id="XP_022106820.1">
    <property type="nucleotide sequence ID" value="XM_022251128.1"/>
</dbReference>
<dbReference type="PRINTS" id="PR00625">
    <property type="entry name" value="JDOMAIN"/>
</dbReference>
<dbReference type="GeneID" id="110987955"/>
<name>A0A8B7ZPI8_ACAPL</name>
<evidence type="ECO:0000313" key="5">
    <source>
        <dbReference type="RefSeq" id="XP_022106820.1"/>
    </source>
</evidence>
<feature type="domain" description="J" evidence="3">
    <location>
        <begin position="56"/>
        <end position="114"/>
    </location>
</feature>
<dbReference type="KEGG" id="aplc:110987955"/>
<dbReference type="InterPro" id="IPR042858">
    <property type="entry name" value="DNAJC8"/>
</dbReference>
<accession>A0A8B7ZPI8</accession>
<keyword evidence="4" id="KW-1185">Reference proteome</keyword>
<organism evidence="4 5">
    <name type="scientific">Acanthaster planci</name>
    <name type="common">Crown-of-thorns starfish</name>
    <dbReference type="NCBI Taxonomy" id="133434"/>
    <lineage>
        <taxon>Eukaryota</taxon>
        <taxon>Metazoa</taxon>
        <taxon>Echinodermata</taxon>
        <taxon>Eleutherozoa</taxon>
        <taxon>Asterozoa</taxon>
        <taxon>Asteroidea</taxon>
        <taxon>Valvatacea</taxon>
        <taxon>Valvatida</taxon>
        <taxon>Acanthasteridae</taxon>
        <taxon>Acanthaster</taxon>
    </lineage>
</organism>
<dbReference type="SMART" id="SM00271">
    <property type="entry name" value="DnaJ"/>
    <property type="match status" value="1"/>
</dbReference>
<dbReference type="CTD" id="22826"/>
<dbReference type="SUPFAM" id="SSF46565">
    <property type="entry name" value="Chaperone J-domain"/>
    <property type="match status" value="1"/>
</dbReference>
<feature type="compositionally biased region" description="Basic and acidic residues" evidence="2">
    <location>
        <begin position="190"/>
        <end position="223"/>
    </location>
</feature>
<evidence type="ECO:0000256" key="2">
    <source>
        <dbReference type="SAM" id="MobiDB-lite"/>
    </source>
</evidence>
<dbReference type="PANTHER" id="PTHR15606:SF4">
    <property type="entry name" value="DNAJ HOMOLOG SUBFAMILY C MEMBER 8"/>
    <property type="match status" value="1"/>
</dbReference>
<evidence type="ECO:0000313" key="4">
    <source>
        <dbReference type="Proteomes" id="UP000694845"/>
    </source>
</evidence>
<feature type="region of interest" description="Disordered" evidence="2">
    <location>
        <begin position="190"/>
        <end position="252"/>
    </location>
</feature>
<reference evidence="5" key="1">
    <citation type="submission" date="2025-08" db="UniProtKB">
        <authorList>
            <consortium name="RefSeq"/>
        </authorList>
    </citation>
    <scope>IDENTIFICATION</scope>
</reference>
<gene>
    <name evidence="5" type="primary">LOC110987955</name>
</gene>